<sequence>MTGLGERTSWCASPFRMRTEEAVLDSAAIAQGEFAVIAVLADAVQARVVSAESLAAALGSRTKLAHRPLVTAVLADLSDGTDSVLEHGYLTRVERPHGLPRGRRQATIPGMRAHHDVLYEQAKVVVELDGRDFHSLAHDRYADLARDAAAAAAGHLTVRWGWGQVFHTPCETAARMADLLRQRGWVGVARRCPRCRT</sequence>
<keyword evidence="2" id="KW-1185">Reference proteome</keyword>
<evidence type="ECO:0000313" key="1">
    <source>
        <dbReference type="EMBL" id="GGD20759.1"/>
    </source>
</evidence>
<gene>
    <name evidence="1" type="ORF">GCM10007231_19900</name>
</gene>
<protein>
    <recommendedName>
        <fullName evidence="3">DUF559 domain-containing protein</fullName>
    </recommendedName>
</protein>
<evidence type="ECO:0000313" key="2">
    <source>
        <dbReference type="Proteomes" id="UP000630594"/>
    </source>
</evidence>
<reference evidence="2" key="1">
    <citation type="journal article" date="2019" name="Int. J. Syst. Evol. Microbiol.">
        <title>The Global Catalogue of Microorganisms (GCM) 10K type strain sequencing project: providing services to taxonomists for standard genome sequencing and annotation.</title>
        <authorList>
            <consortium name="The Broad Institute Genomics Platform"/>
            <consortium name="The Broad Institute Genome Sequencing Center for Infectious Disease"/>
            <person name="Wu L."/>
            <person name="Ma J."/>
        </authorList>
    </citation>
    <scope>NUCLEOTIDE SEQUENCE [LARGE SCALE GENOMIC DNA]</scope>
    <source>
        <strain evidence="2">CCM 7403</strain>
    </source>
</reference>
<dbReference type="EMBL" id="BMCK01000003">
    <property type="protein sequence ID" value="GGD20759.1"/>
    <property type="molecule type" value="Genomic_DNA"/>
</dbReference>
<organism evidence="1 2">
    <name type="scientific">Nocardioides daphniae</name>
    <dbReference type="NCBI Taxonomy" id="402297"/>
    <lineage>
        <taxon>Bacteria</taxon>
        <taxon>Bacillati</taxon>
        <taxon>Actinomycetota</taxon>
        <taxon>Actinomycetes</taxon>
        <taxon>Propionibacteriales</taxon>
        <taxon>Nocardioidaceae</taxon>
        <taxon>Nocardioides</taxon>
    </lineage>
</organism>
<name>A0ABQ1QBS0_9ACTN</name>
<accession>A0ABQ1QBS0</accession>
<comment type="caution">
    <text evidence="1">The sequence shown here is derived from an EMBL/GenBank/DDBJ whole genome shotgun (WGS) entry which is preliminary data.</text>
</comment>
<dbReference type="Proteomes" id="UP000630594">
    <property type="component" value="Unassembled WGS sequence"/>
</dbReference>
<evidence type="ECO:0008006" key="3">
    <source>
        <dbReference type="Google" id="ProtNLM"/>
    </source>
</evidence>
<proteinExistence type="predicted"/>